<keyword evidence="3" id="KW-1185">Reference proteome</keyword>
<dbReference type="AlphaFoldDB" id="S5M0I1"/>
<dbReference type="HOGENOM" id="CLU_383046_0_0_14"/>
<evidence type="ECO:0000313" key="2">
    <source>
        <dbReference type="EMBL" id="AGR42361.1"/>
    </source>
</evidence>
<evidence type="ECO:0000256" key="1">
    <source>
        <dbReference type="SAM" id="SignalP"/>
    </source>
</evidence>
<dbReference type="KEGG" id="sdi:SDIMI_v3c06570"/>
<dbReference type="PROSITE" id="PS51257">
    <property type="entry name" value="PROKAR_LIPOPROTEIN"/>
    <property type="match status" value="1"/>
</dbReference>
<dbReference type="OrthoDB" id="394582at2"/>
<gene>
    <name evidence="2" type="ORF">SDIMI_v3c06570</name>
</gene>
<dbReference type="STRING" id="1276221.SDIMI_v3c06570"/>
<protein>
    <recommendedName>
        <fullName evidence="4">Lipoprotein</fullName>
    </recommendedName>
</protein>
<reference evidence="2 3" key="1">
    <citation type="journal article" date="2013" name="Genome Biol. Evol.">
        <title>Comparison of metabolic capacities and inference of gene content evolution in mosquito-associated Spiroplasma diminutum and S. taiwanense.</title>
        <authorList>
            <person name="Lo W.S."/>
            <person name="Ku C."/>
            <person name="Chen L.L."/>
            <person name="Chang T.H."/>
            <person name="Kuo C.H."/>
        </authorList>
    </citation>
    <scope>NUCLEOTIDE SEQUENCE [LARGE SCALE GENOMIC DNA]</scope>
    <source>
        <strain evidence="2">CUAS-1</strain>
    </source>
</reference>
<evidence type="ECO:0000313" key="3">
    <source>
        <dbReference type="Proteomes" id="UP000014983"/>
    </source>
</evidence>
<proteinExistence type="predicted"/>
<organism evidence="2 3">
    <name type="scientific">Spiroplasma diminutum CUAS-1</name>
    <dbReference type="NCBI Taxonomy" id="1276221"/>
    <lineage>
        <taxon>Bacteria</taxon>
        <taxon>Bacillati</taxon>
        <taxon>Mycoplasmatota</taxon>
        <taxon>Mollicutes</taxon>
        <taxon>Entomoplasmatales</taxon>
        <taxon>Spiroplasmataceae</taxon>
        <taxon>Spiroplasma</taxon>
    </lineage>
</organism>
<dbReference type="PATRIC" id="fig|1276221.3.peg.659"/>
<sequence length="761" mass="85922">MKKLLTLLGSVSLVATTAQMAVACGTNYDKKDEYGNSILIEFLQSIDGTASISSSDILFKLINNKNGPQNKEKLTLDLLKMINLSILANTTSENNNIDESIYTNYDLANILSERWKSLNATVDRQITTEKDKYKKDYGKKWEKKWKEMLVEKYSVYQDDVKSMDLNFLENKYKANILLTDSNNSASKTLLDVLLNTNQQGVTWIGVNDIVKKHKALKNIVDSNDDTKIANYVKADLDQIAQIENSTKAEASDWKATTLTETSSTQDLVAAAKKAVEITTDKIINDTPVNLNNFTLNDTNNSRAGFLSNSQKYFLDKFYTTQAPLAISEVVIPFSENGSFDNGVTVNSFKSNDGIDQKNTNQLLKDIQDDVDGSEWRRWIVESKAANHTKATVKHYDKLMTLSNSTDFTQDMRSVVYDFVLGNKVNGENYSGGAAFAEENDGILGEIIPKISRAKDNSKFYLYNDTLGRVYYVDSTGLHIVQIDGYSYFKDGSVKVDGKAIKGLSEDKNQIDSETLTELNAFKKYNALTAEEKVNELQTNIVNSDGGTYKKLNTTIVNPYLKYLTNSSMLKGVSGSASSFDIMSEVKDWAQISSSTESASYWMTSVFDYFKTVSTIKDQSEFIKTYVQFQTDGENKQNEAIEKTEKWFYSSVETKQSLNAINPSIFYTESFDKWTEEIRTKTDASNYPKQEIIIDGENGYREKLVQETNQRFWMPKDIDENNAISYNYVYSKQAKSYIVLNFGQITSEIQNSYITFKNGGTK</sequence>
<evidence type="ECO:0008006" key="4">
    <source>
        <dbReference type="Google" id="ProtNLM"/>
    </source>
</evidence>
<dbReference type="Proteomes" id="UP000014983">
    <property type="component" value="Chromosome"/>
</dbReference>
<name>S5M0I1_9MOLU</name>
<feature type="signal peptide" evidence="1">
    <location>
        <begin position="1"/>
        <end position="23"/>
    </location>
</feature>
<accession>S5M0I1</accession>
<dbReference type="InterPro" id="IPR054816">
    <property type="entry name" value="Lipoprotein_mollicutes-type_CS"/>
</dbReference>
<dbReference type="NCBIfam" id="NF038029">
    <property type="entry name" value="LP_plasma"/>
    <property type="match status" value="1"/>
</dbReference>
<dbReference type="InParanoid" id="S5M0I1"/>
<feature type="chain" id="PRO_5004537757" description="Lipoprotein" evidence="1">
    <location>
        <begin position="24"/>
        <end position="761"/>
    </location>
</feature>
<dbReference type="EMBL" id="CP005076">
    <property type="protein sequence ID" value="AGR42361.1"/>
    <property type="molecule type" value="Genomic_DNA"/>
</dbReference>
<keyword evidence="1" id="KW-0732">Signal</keyword>
<dbReference type="RefSeq" id="WP_020836593.1">
    <property type="nucleotide sequence ID" value="NC_021833.1"/>
</dbReference>